<feature type="transmembrane region" description="Helical" evidence="5">
    <location>
        <begin position="84"/>
        <end position="101"/>
    </location>
</feature>
<gene>
    <name evidence="7" type="ORF">PRZ48_002555</name>
</gene>
<evidence type="ECO:0000256" key="1">
    <source>
        <dbReference type="ARBA" id="ARBA00004141"/>
    </source>
</evidence>
<evidence type="ECO:0000259" key="6">
    <source>
        <dbReference type="PROSITE" id="PS50850"/>
    </source>
</evidence>
<feature type="domain" description="Major facilitator superfamily (MFS) profile" evidence="6">
    <location>
        <begin position="16"/>
        <end position="329"/>
    </location>
</feature>
<evidence type="ECO:0000256" key="5">
    <source>
        <dbReference type="SAM" id="Phobius"/>
    </source>
</evidence>
<keyword evidence="2 5" id="KW-0812">Transmembrane</keyword>
<keyword evidence="3 5" id="KW-1133">Transmembrane helix</keyword>
<dbReference type="PANTHER" id="PTHR23501:SF78">
    <property type="entry name" value="MAJOR FACILITATOR SUPERFAMILY (MFS) PROFILE DOMAIN-CONTAINING PROTEIN-RELATED"/>
    <property type="match status" value="1"/>
</dbReference>
<proteinExistence type="predicted"/>
<dbReference type="EMBL" id="JAXOVC010000001">
    <property type="protein sequence ID" value="KAK4508816.1"/>
    <property type="molecule type" value="Genomic_DNA"/>
</dbReference>
<feature type="transmembrane region" description="Helical" evidence="5">
    <location>
        <begin position="12"/>
        <end position="38"/>
    </location>
</feature>
<comment type="subcellular location">
    <subcellularLocation>
        <location evidence="1">Membrane</location>
        <topology evidence="1">Multi-pass membrane protein</topology>
    </subcellularLocation>
</comment>
<evidence type="ECO:0000313" key="7">
    <source>
        <dbReference type="EMBL" id="KAK4508816.1"/>
    </source>
</evidence>
<comment type="caution">
    <text evidence="7">The sequence shown here is derived from an EMBL/GenBank/DDBJ whole genome shotgun (WGS) entry which is preliminary data.</text>
</comment>
<accession>A0ABR0F4E2</accession>
<feature type="transmembrane region" description="Helical" evidence="5">
    <location>
        <begin position="107"/>
        <end position="126"/>
    </location>
</feature>
<dbReference type="InterPro" id="IPR011701">
    <property type="entry name" value="MFS"/>
</dbReference>
<keyword evidence="4 5" id="KW-0472">Membrane</keyword>
<dbReference type="PROSITE" id="PS50850">
    <property type="entry name" value="MFS"/>
    <property type="match status" value="1"/>
</dbReference>
<dbReference type="Proteomes" id="UP001305779">
    <property type="component" value="Unassembled WGS sequence"/>
</dbReference>
<sequence>MQQTTLYLEGRQLISAVVALNAANGVCFTDLLGITAILPTIAEEFNAAGTISWAATSQLIGATVGQCLLGYLSDLFSRRRMLQFATLLLTLSSLACALSSYSRSAPFLYVVRAFAGIATGSISNLVNIAQNDFLPVHRRGRYQGIQGVSVALGSILGVMAGAAFSSLAGRWNALYYMETGLSAVSFILICLFVPPNVKPPRWQHIRSTLKTFDGLGILSGIGFVVPLLILTCQVSTLKNRLPVLIALAVITPVFFSIFLALGFSKRKVRPVVPFMLFRNQTIAAILVQNVLFGAVYYGFTYFVPLYLQVVRELDPVKGSALFVPYFATH</sequence>
<name>A0ABR0F4E2_ZASCE</name>
<feature type="transmembrane region" description="Helical" evidence="5">
    <location>
        <begin position="173"/>
        <end position="194"/>
    </location>
</feature>
<dbReference type="PANTHER" id="PTHR23501">
    <property type="entry name" value="MAJOR FACILITATOR SUPERFAMILY"/>
    <property type="match status" value="1"/>
</dbReference>
<organism evidence="7 8">
    <name type="scientific">Zasmidium cellare</name>
    <name type="common">Wine cellar mold</name>
    <name type="synonym">Racodium cellare</name>
    <dbReference type="NCBI Taxonomy" id="395010"/>
    <lineage>
        <taxon>Eukaryota</taxon>
        <taxon>Fungi</taxon>
        <taxon>Dikarya</taxon>
        <taxon>Ascomycota</taxon>
        <taxon>Pezizomycotina</taxon>
        <taxon>Dothideomycetes</taxon>
        <taxon>Dothideomycetidae</taxon>
        <taxon>Mycosphaerellales</taxon>
        <taxon>Mycosphaerellaceae</taxon>
        <taxon>Zasmidium</taxon>
    </lineage>
</organism>
<dbReference type="Gene3D" id="1.20.1250.20">
    <property type="entry name" value="MFS general substrate transporter like domains"/>
    <property type="match status" value="1"/>
</dbReference>
<feature type="transmembrane region" description="Helical" evidence="5">
    <location>
        <begin position="147"/>
        <end position="167"/>
    </location>
</feature>
<feature type="transmembrane region" description="Helical" evidence="5">
    <location>
        <begin position="284"/>
        <end position="307"/>
    </location>
</feature>
<keyword evidence="8" id="KW-1185">Reference proteome</keyword>
<feature type="transmembrane region" description="Helical" evidence="5">
    <location>
        <begin position="50"/>
        <end position="72"/>
    </location>
</feature>
<evidence type="ECO:0000256" key="3">
    <source>
        <dbReference type="ARBA" id="ARBA00022989"/>
    </source>
</evidence>
<evidence type="ECO:0000256" key="4">
    <source>
        <dbReference type="ARBA" id="ARBA00023136"/>
    </source>
</evidence>
<reference evidence="7 8" key="1">
    <citation type="journal article" date="2023" name="G3 (Bethesda)">
        <title>A chromosome-level genome assembly of Zasmidium syzygii isolated from banana leaves.</title>
        <authorList>
            <person name="van Westerhoven A.C."/>
            <person name="Mehrabi R."/>
            <person name="Talebi R."/>
            <person name="Steentjes M.B.F."/>
            <person name="Corcolon B."/>
            <person name="Chong P.A."/>
            <person name="Kema G.H.J."/>
            <person name="Seidl M.F."/>
        </authorList>
    </citation>
    <scope>NUCLEOTIDE SEQUENCE [LARGE SCALE GENOMIC DNA]</scope>
    <source>
        <strain evidence="7 8">P124</strain>
    </source>
</reference>
<feature type="transmembrane region" description="Helical" evidence="5">
    <location>
        <begin position="243"/>
        <end position="263"/>
    </location>
</feature>
<protein>
    <recommendedName>
        <fullName evidence="6">Major facilitator superfamily (MFS) profile domain-containing protein</fullName>
    </recommendedName>
</protein>
<dbReference type="SUPFAM" id="SSF103473">
    <property type="entry name" value="MFS general substrate transporter"/>
    <property type="match status" value="1"/>
</dbReference>
<dbReference type="InterPro" id="IPR036259">
    <property type="entry name" value="MFS_trans_sf"/>
</dbReference>
<dbReference type="InterPro" id="IPR020846">
    <property type="entry name" value="MFS_dom"/>
</dbReference>
<dbReference type="Pfam" id="PF07690">
    <property type="entry name" value="MFS_1"/>
    <property type="match status" value="1"/>
</dbReference>
<evidence type="ECO:0000256" key="2">
    <source>
        <dbReference type="ARBA" id="ARBA00022692"/>
    </source>
</evidence>
<evidence type="ECO:0000313" key="8">
    <source>
        <dbReference type="Proteomes" id="UP001305779"/>
    </source>
</evidence>
<feature type="transmembrane region" description="Helical" evidence="5">
    <location>
        <begin position="215"/>
        <end position="237"/>
    </location>
</feature>